<keyword evidence="5" id="KW-1185">Reference proteome</keyword>
<dbReference type="CDD" id="cd13399">
    <property type="entry name" value="Slt35-like"/>
    <property type="match status" value="1"/>
</dbReference>
<dbReference type="InterPro" id="IPR023346">
    <property type="entry name" value="Lysozyme-like_dom_sf"/>
</dbReference>
<comment type="caution">
    <text evidence="4">The sequence shown here is derived from an EMBL/GenBank/DDBJ whole genome shotgun (WGS) entry which is preliminary data.</text>
</comment>
<proteinExistence type="predicted"/>
<evidence type="ECO:0000256" key="2">
    <source>
        <dbReference type="SAM" id="SignalP"/>
    </source>
</evidence>
<dbReference type="RefSeq" id="WP_185085926.1">
    <property type="nucleotide sequence ID" value="NZ_JACHJB010000002.1"/>
</dbReference>
<feature type="domain" description="Transglycosylase SLT" evidence="3">
    <location>
        <begin position="199"/>
        <end position="292"/>
    </location>
</feature>
<feature type="compositionally biased region" description="Low complexity" evidence="1">
    <location>
        <begin position="56"/>
        <end position="85"/>
    </location>
</feature>
<accession>A0A7X0C6P0</accession>
<dbReference type="EMBL" id="JACHJB010000002">
    <property type="protein sequence ID" value="MBB6348101.1"/>
    <property type="molecule type" value="Genomic_DNA"/>
</dbReference>
<evidence type="ECO:0000313" key="5">
    <source>
        <dbReference type="Proteomes" id="UP000583800"/>
    </source>
</evidence>
<organism evidence="4 5">
    <name type="scientific">Nonomuraea muscovyensis</name>
    <dbReference type="NCBI Taxonomy" id="1124761"/>
    <lineage>
        <taxon>Bacteria</taxon>
        <taxon>Bacillati</taxon>
        <taxon>Actinomycetota</taxon>
        <taxon>Actinomycetes</taxon>
        <taxon>Streptosporangiales</taxon>
        <taxon>Streptosporangiaceae</taxon>
        <taxon>Nonomuraea</taxon>
    </lineage>
</organism>
<dbReference type="SUPFAM" id="SSF53955">
    <property type="entry name" value="Lysozyme-like"/>
    <property type="match status" value="1"/>
</dbReference>
<feature type="signal peptide" evidence="2">
    <location>
        <begin position="1"/>
        <end position="23"/>
    </location>
</feature>
<gene>
    <name evidence="4" type="ORF">FHU36_004646</name>
</gene>
<dbReference type="AlphaFoldDB" id="A0A7X0C6P0"/>
<dbReference type="Gene3D" id="1.10.530.10">
    <property type="match status" value="1"/>
</dbReference>
<keyword evidence="2" id="KW-0732">Signal</keyword>
<dbReference type="Proteomes" id="UP000583800">
    <property type="component" value="Unassembled WGS sequence"/>
</dbReference>
<evidence type="ECO:0000313" key="4">
    <source>
        <dbReference type="EMBL" id="MBB6348101.1"/>
    </source>
</evidence>
<dbReference type="Pfam" id="PF01464">
    <property type="entry name" value="SLT"/>
    <property type="match status" value="1"/>
</dbReference>
<name>A0A7X0C6P0_9ACTN</name>
<evidence type="ECO:0000259" key="3">
    <source>
        <dbReference type="Pfam" id="PF01464"/>
    </source>
</evidence>
<dbReference type="PROSITE" id="PS51257">
    <property type="entry name" value="PROKAR_LIPOPROTEIN"/>
    <property type="match status" value="1"/>
</dbReference>
<dbReference type="InterPro" id="IPR008258">
    <property type="entry name" value="Transglycosylase_SLT_dom_1"/>
</dbReference>
<reference evidence="4 5" key="1">
    <citation type="submission" date="2020-08" db="EMBL/GenBank/DDBJ databases">
        <title>Sequencing the genomes of 1000 actinobacteria strains.</title>
        <authorList>
            <person name="Klenk H.-P."/>
        </authorList>
    </citation>
    <scope>NUCLEOTIDE SEQUENCE [LARGE SCALE GENOMIC DNA]</scope>
    <source>
        <strain evidence="4 5">DSM 45913</strain>
    </source>
</reference>
<feature type="chain" id="PRO_5039466386" evidence="2">
    <location>
        <begin position="24"/>
        <end position="332"/>
    </location>
</feature>
<evidence type="ECO:0000256" key="1">
    <source>
        <dbReference type="SAM" id="MobiDB-lite"/>
    </source>
</evidence>
<sequence length="332" mass="34887">MRLAHGMIAAPLVAALAACGGVAGGVTGDSAAARRPVSGDPRTAAAPSSPTPGAPPAASTASEGAGASEGAAAAGAPGDAPAPDARIPTDPARLAAALHETTTALGRAVDAWRASSAEQPPQQVVLLALHHQRVYRAMARDAMLAQRTIKKLPAATAAQARDNVTAVGKLLSMARPITAAQRKRMRLAEPLPAERLRGYMTRAEKRFGVEWEVLAAIMLVETKFGRVRSASSSGAQGPMQFMPGTWSAYGLGGNVHDARDAILAAANYLKASGAPRDYRRAVFAYNHDTRYVDAVLAHARAIRRDARVYYAYYNWQVFTLSAKGDVRMTGPR</sequence>
<protein>
    <submittedName>
        <fullName evidence="4">Membrane-bound lytic murein transglycosylase B</fullName>
    </submittedName>
</protein>
<feature type="region of interest" description="Disordered" evidence="1">
    <location>
        <begin position="33"/>
        <end position="88"/>
    </location>
</feature>